<feature type="compositionally biased region" description="Polar residues" evidence="1">
    <location>
        <begin position="290"/>
        <end position="314"/>
    </location>
</feature>
<dbReference type="Proteomes" id="UP001157938">
    <property type="component" value="Unassembled WGS sequence"/>
</dbReference>
<dbReference type="SUPFAM" id="SSF81382">
    <property type="entry name" value="Skp1 dimerisation domain-like"/>
    <property type="match status" value="1"/>
</dbReference>
<dbReference type="EMBL" id="CANTFK010000270">
    <property type="protein sequence ID" value="CAI5711497.1"/>
    <property type="molecule type" value="Genomic_DNA"/>
</dbReference>
<dbReference type="InterPro" id="IPR016897">
    <property type="entry name" value="SKP1"/>
</dbReference>
<feature type="region of interest" description="Disordered" evidence="1">
    <location>
        <begin position="246"/>
        <end position="350"/>
    </location>
</feature>
<organism evidence="3 5">
    <name type="scientific">Peronospora farinosa</name>
    <dbReference type="NCBI Taxonomy" id="134698"/>
    <lineage>
        <taxon>Eukaryota</taxon>
        <taxon>Sar</taxon>
        <taxon>Stramenopiles</taxon>
        <taxon>Oomycota</taxon>
        <taxon>Peronosporomycetes</taxon>
        <taxon>Peronosporales</taxon>
        <taxon>Peronosporaceae</taxon>
        <taxon>Peronospora</taxon>
    </lineage>
</organism>
<dbReference type="Proteomes" id="UP001159659">
    <property type="component" value="Unassembled WGS sequence"/>
</dbReference>
<proteinExistence type="predicted"/>
<dbReference type="AlphaFoldDB" id="A0AAV0SZG8"/>
<evidence type="ECO:0000313" key="5">
    <source>
        <dbReference type="Proteomes" id="UP001159659"/>
    </source>
</evidence>
<evidence type="ECO:0008006" key="6">
    <source>
        <dbReference type="Google" id="ProtNLM"/>
    </source>
</evidence>
<accession>A0AAV0SZG8</accession>
<feature type="compositionally biased region" description="Basic residues" evidence="1">
    <location>
        <begin position="275"/>
        <end position="287"/>
    </location>
</feature>
<dbReference type="InterPro" id="IPR011333">
    <property type="entry name" value="SKP1/BTB/POZ_sf"/>
</dbReference>
<feature type="compositionally biased region" description="Acidic residues" evidence="1">
    <location>
        <begin position="318"/>
        <end position="327"/>
    </location>
</feature>
<evidence type="ECO:0000256" key="1">
    <source>
        <dbReference type="SAM" id="MobiDB-lite"/>
    </source>
</evidence>
<reference evidence="2 4" key="1">
    <citation type="submission" date="2021-11" db="EMBL/GenBank/DDBJ databases">
        <authorList>
            <person name="Islam A."/>
            <person name="Islam S."/>
            <person name="Flora M.S."/>
            <person name="Rahman M."/>
            <person name="Ziaur R.M."/>
            <person name="Epstein J.H."/>
            <person name="Hassan M."/>
            <person name="Klassen M."/>
            <person name="Woodard K."/>
            <person name="Webb A."/>
            <person name="Webby R.J."/>
            <person name="El Zowalaty M.E."/>
        </authorList>
    </citation>
    <scope>NUCLEOTIDE SEQUENCE [LARGE SCALE GENOMIC DNA]</scope>
    <source>
        <strain evidence="2">Pf1</strain>
    </source>
</reference>
<keyword evidence="4" id="KW-1185">Reference proteome</keyword>
<feature type="compositionally biased region" description="Polar residues" evidence="1">
    <location>
        <begin position="329"/>
        <end position="345"/>
    </location>
</feature>
<name>A0AAV0SZG8_9STRA</name>
<evidence type="ECO:0000313" key="4">
    <source>
        <dbReference type="Proteomes" id="UP001157938"/>
    </source>
</evidence>
<protein>
    <recommendedName>
        <fullName evidence="6">SKP1 component POZ domain-containing protein</fullName>
    </recommendedName>
</protein>
<dbReference type="Gene3D" id="3.30.710.10">
    <property type="entry name" value="Potassium Channel Kv1.1, Chain A"/>
    <property type="match status" value="1"/>
</dbReference>
<dbReference type="GO" id="GO:0006511">
    <property type="term" value="P:ubiquitin-dependent protein catabolic process"/>
    <property type="evidence" value="ECO:0007669"/>
    <property type="project" value="InterPro"/>
</dbReference>
<dbReference type="InterPro" id="IPR036296">
    <property type="entry name" value="SKP1-like_dim_sf"/>
</dbReference>
<reference evidence="3" key="2">
    <citation type="submission" date="2022-12" db="EMBL/GenBank/DDBJ databases">
        <authorList>
            <person name="Webb A."/>
        </authorList>
    </citation>
    <scope>NUCLEOTIDE SEQUENCE</scope>
    <source>
        <strain evidence="3">Pf2</strain>
    </source>
</reference>
<comment type="caution">
    <text evidence="3">The sequence shown here is derived from an EMBL/GenBank/DDBJ whole genome shotgun (WGS) entry which is preliminary data.</text>
</comment>
<gene>
    <name evidence="2" type="ORF">PFR001_LOCUS8711</name>
    <name evidence="3" type="ORF">PFR002_LOCUS2393</name>
</gene>
<evidence type="ECO:0000313" key="3">
    <source>
        <dbReference type="EMBL" id="CAI5711497.1"/>
    </source>
</evidence>
<evidence type="ECO:0000313" key="2">
    <source>
        <dbReference type="EMBL" id="CAH0493587.1"/>
    </source>
</evidence>
<dbReference type="SUPFAM" id="SSF54695">
    <property type="entry name" value="POZ domain"/>
    <property type="match status" value="1"/>
</dbReference>
<sequence>MNGDDEKRSKRKLPVTITDQYDRELQPNEIETLTKRQSRLQLKCTDDTTFNVTYEQAMMSSTLWGLMQDASETKHKNGAKHHVIPIFDVPTESVQRALDYCSCLYKQQVDRVDLAMLEWEKKIVGLESKELCDLAKVASNLDIQPLVDLTCRSIAQIMSATSEADELRKKFGLEDPPDDIECSCELRSDMAGFDFDMFNSLDHDLSTEEYDLVEFDQPSVDELVSFINGSSSNVNTTSNQIKQHQVAIGAKKTCHRSGENLSDPGDSINSSVMASKKKRKKRKKKKSPYTLLQSDTQPECAMKSNSMGSNKTIQELSSSDEEKEEPDSTLTELSSSRNGKSTRQQTLEEKVRLARQNPSAVFKESQFEDDDDEDMAKVIKMFELNLESAYRDCGKKEKPRLNFAPREVFRSSTVRSSQFNYVQSRLSAT</sequence>
<dbReference type="EMBL" id="CAKLBC010001797">
    <property type="protein sequence ID" value="CAH0493587.1"/>
    <property type="molecule type" value="Genomic_DNA"/>
</dbReference>
<dbReference type="PANTHER" id="PTHR11165">
    <property type="entry name" value="SKP1"/>
    <property type="match status" value="1"/>
</dbReference>